<keyword evidence="1" id="KW-0175">Coiled coil</keyword>
<proteinExistence type="predicted"/>
<dbReference type="OrthoDB" id="5146913at2"/>
<dbReference type="AlphaFoldDB" id="W6K400"/>
<comment type="caution">
    <text evidence="3">The sequence shown here is derived from an EMBL/GenBank/DDBJ whole genome shotgun (WGS) entry which is preliminary data.</text>
</comment>
<gene>
    <name evidence="3" type="ORF">BN11_3970002</name>
</gene>
<accession>W6K400</accession>
<dbReference type="STRING" id="1193182.BN11_3970002"/>
<keyword evidence="4" id="KW-1185">Reference proteome</keyword>
<organism evidence="3 4">
    <name type="scientific">Nostocoides australiense Ben110</name>
    <dbReference type="NCBI Taxonomy" id="1193182"/>
    <lineage>
        <taxon>Bacteria</taxon>
        <taxon>Bacillati</taxon>
        <taxon>Actinomycetota</taxon>
        <taxon>Actinomycetes</taxon>
        <taxon>Micrococcales</taxon>
        <taxon>Intrasporangiaceae</taxon>
        <taxon>Nostocoides</taxon>
    </lineage>
</organism>
<evidence type="ECO:0000256" key="1">
    <source>
        <dbReference type="SAM" id="Coils"/>
    </source>
</evidence>
<feature type="coiled-coil region" evidence="1">
    <location>
        <begin position="68"/>
        <end position="102"/>
    </location>
</feature>
<dbReference type="RefSeq" id="WP_048699626.1">
    <property type="nucleotide sequence ID" value="NZ_HG764815.1"/>
</dbReference>
<name>W6K400_9MICO</name>
<evidence type="ECO:0000313" key="4">
    <source>
        <dbReference type="Proteomes" id="UP000035763"/>
    </source>
</evidence>
<evidence type="ECO:0000256" key="2">
    <source>
        <dbReference type="SAM" id="MobiDB-lite"/>
    </source>
</evidence>
<evidence type="ECO:0008006" key="5">
    <source>
        <dbReference type="Google" id="ProtNLM"/>
    </source>
</evidence>
<feature type="compositionally biased region" description="Low complexity" evidence="2">
    <location>
        <begin position="186"/>
        <end position="219"/>
    </location>
</feature>
<dbReference type="Proteomes" id="UP000035763">
    <property type="component" value="Unassembled WGS sequence"/>
</dbReference>
<dbReference type="EMBL" id="CAJA01000331">
    <property type="protein sequence ID" value="CCH74149.1"/>
    <property type="molecule type" value="Genomic_DNA"/>
</dbReference>
<protein>
    <recommendedName>
        <fullName evidence="5">Heparin-binding hemagglutinin</fullName>
    </recommendedName>
</protein>
<sequence>MAKTTKKFDLRKAVTETTAPVYAYIGMTDLLIERFREATIKAGETAEKNRAEFAALPTKVQENAAELMEELQNAPAKAREMAEKAQEQYEELVTRGEKLVDRIRNQQSTKDLVAQAKHTVEMTEDAVETARRSFMDVEKSAKATFTTGRKEAAKFVGSVSDTVAQDAKEVAAEAEGAVKRTRTAAKRTTTTAKNRTTKTRTAAKTAGTNVRKTATATSKATKKAAEKVGD</sequence>
<feature type="region of interest" description="Disordered" evidence="2">
    <location>
        <begin position="178"/>
        <end position="230"/>
    </location>
</feature>
<reference evidence="3 4" key="1">
    <citation type="journal article" date="2013" name="ISME J.">
        <title>A metabolic model for members of the genus Tetrasphaera involved in enhanced biological phosphorus removal.</title>
        <authorList>
            <person name="Kristiansen R."/>
            <person name="Nguyen H.T.T."/>
            <person name="Saunders A.M."/>
            <person name="Nielsen J.L."/>
            <person name="Wimmer R."/>
            <person name="Le V.Q."/>
            <person name="McIlroy S.J."/>
            <person name="Petrovski S."/>
            <person name="Seviour R.J."/>
            <person name="Calteau A."/>
            <person name="Nielsen K.L."/>
            <person name="Nielsen P.H."/>
        </authorList>
    </citation>
    <scope>NUCLEOTIDE SEQUENCE [LARGE SCALE GENOMIC DNA]</scope>
    <source>
        <strain evidence="3 4">Ben110</strain>
    </source>
</reference>
<evidence type="ECO:0000313" key="3">
    <source>
        <dbReference type="EMBL" id="CCH74149.1"/>
    </source>
</evidence>